<dbReference type="KEGG" id="run:DR864_10985"/>
<dbReference type="AlphaFoldDB" id="A0A344THV8"/>
<dbReference type="OrthoDB" id="652299at2"/>
<evidence type="ECO:0000313" key="2">
    <source>
        <dbReference type="EMBL" id="AXE18229.1"/>
    </source>
</evidence>
<name>A0A344THV8_9BACT</name>
<keyword evidence="1" id="KW-0732">Signal</keyword>
<evidence type="ECO:0008006" key="4">
    <source>
        <dbReference type="Google" id="ProtNLM"/>
    </source>
</evidence>
<feature type="signal peptide" evidence="1">
    <location>
        <begin position="1"/>
        <end position="19"/>
    </location>
</feature>
<feature type="chain" id="PRO_5016963869" description="Outer membrane protein beta-barrel domain-containing protein" evidence="1">
    <location>
        <begin position="20"/>
        <end position="238"/>
    </location>
</feature>
<protein>
    <recommendedName>
        <fullName evidence="4">Outer membrane protein beta-barrel domain-containing protein</fullName>
    </recommendedName>
</protein>
<evidence type="ECO:0000256" key="1">
    <source>
        <dbReference type="SAM" id="SignalP"/>
    </source>
</evidence>
<dbReference type="Proteomes" id="UP000251993">
    <property type="component" value="Chromosome"/>
</dbReference>
<gene>
    <name evidence="2" type="ORF">DR864_10985</name>
</gene>
<accession>A0A344THV8</accession>
<dbReference type="RefSeq" id="WP_114067013.1">
    <property type="nucleotide sequence ID" value="NZ_CP030850.1"/>
</dbReference>
<keyword evidence="3" id="KW-1185">Reference proteome</keyword>
<dbReference type="EMBL" id="CP030850">
    <property type="protein sequence ID" value="AXE18229.1"/>
    <property type="molecule type" value="Genomic_DNA"/>
</dbReference>
<evidence type="ECO:0000313" key="3">
    <source>
        <dbReference type="Proteomes" id="UP000251993"/>
    </source>
</evidence>
<proteinExistence type="predicted"/>
<sequence>MKKAFLLVFALAVFTGSHAQFSYPKKITTADVALSAIGGFSGALSYQQLYGIGKAKRFKVGWGVRLTSFVGKDLDYITAPARLTSGETGPQVLFVENVLSNLDTLKLSRSQTNALNLAIHLEYSFRKLDVGFNIDAIGATFGAEQTGTFLAKSTDSRLSGTQQSAKPTVFNLLLVSDNDLGSLNSELYARYWFSPKTGIRLGASFQFTEYTTSQNLTFENDRFRNKILMPFVAISFKL</sequence>
<reference evidence="2 3" key="1">
    <citation type="submission" date="2018-07" db="EMBL/GenBank/DDBJ databases">
        <title>Genome sequencing of Runella.</title>
        <authorList>
            <person name="Baek M.-G."/>
            <person name="Yi H."/>
        </authorList>
    </citation>
    <scope>NUCLEOTIDE SEQUENCE [LARGE SCALE GENOMIC DNA]</scope>
    <source>
        <strain evidence="2 3">HYN0085</strain>
    </source>
</reference>
<organism evidence="2 3">
    <name type="scientific">Runella rosea</name>
    <dbReference type="NCBI Taxonomy" id="2259595"/>
    <lineage>
        <taxon>Bacteria</taxon>
        <taxon>Pseudomonadati</taxon>
        <taxon>Bacteroidota</taxon>
        <taxon>Cytophagia</taxon>
        <taxon>Cytophagales</taxon>
        <taxon>Spirosomataceae</taxon>
        <taxon>Runella</taxon>
    </lineage>
</organism>